<sequence length="70" mass="8425">MGDILRRAVEEKRQRLIDQLVAFKVIKEDDKHLFELSLTELENEFRKFQLDSHPHGEYSSIKWIHKNSKC</sequence>
<gene>
    <name evidence="1" type="ORF">HNP81_001694</name>
</gene>
<organism evidence="1 2">
    <name type="scientific">Peribacillus huizhouensis</name>
    <dbReference type="NCBI Taxonomy" id="1501239"/>
    <lineage>
        <taxon>Bacteria</taxon>
        <taxon>Bacillati</taxon>
        <taxon>Bacillota</taxon>
        <taxon>Bacilli</taxon>
        <taxon>Bacillales</taxon>
        <taxon>Bacillaceae</taxon>
        <taxon>Peribacillus</taxon>
    </lineage>
</organism>
<keyword evidence="2" id="KW-1185">Reference proteome</keyword>
<name>A0ABR6CNA8_9BACI</name>
<dbReference type="EMBL" id="JACJHX010000004">
    <property type="protein sequence ID" value="MBA9026409.1"/>
    <property type="molecule type" value="Genomic_DNA"/>
</dbReference>
<dbReference type="RefSeq" id="WP_182502264.1">
    <property type="nucleotide sequence ID" value="NZ_JACJHX010000004.1"/>
</dbReference>
<accession>A0ABR6CNA8</accession>
<evidence type="ECO:0000313" key="2">
    <source>
        <dbReference type="Proteomes" id="UP000626697"/>
    </source>
</evidence>
<comment type="caution">
    <text evidence="1">The sequence shown here is derived from an EMBL/GenBank/DDBJ whole genome shotgun (WGS) entry which is preliminary data.</text>
</comment>
<proteinExistence type="predicted"/>
<protein>
    <recommendedName>
        <fullName evidence="3">Fur-regulated basic protein FbpA</fullName>
    </recommendedName>
</protein>
<dbReference type="InterPro" id="IPR025072">
    <property type="entry name" value="Fur_reg_FbpA"/>
</dbReference>
<reference evidence="1 2" key="1">
    <citation type="submission" date="2020-08" db="EMBL/GenBank/DDBJ databases">
        <title>Genomic Encyclopedia of Type Strains, Phase IV (KMG-IV): sequencing the most valuable type-strain genomes for metagenomic binning, comparative biology and taxonomic classification.</title>
        <authorList>
            <person name="Goeker M."/>
        </authorList>
    </citation>
    <scope>NUCLEOTIDE SEQUENCE [LARGE SCALE GENOMIC DNA]</scope>
    <source>
        <strain evidence="1 2">DSM 105481</strain>
    </source>
</reference>
<dbReference type="Pfam" id="PF13076">
    <property type="entry name" value="Fur_reg_FbpA"/>
    <property type="match status" value="1"/>
</dbReference>
<evidence type="ECO:0008006" key="3">
    <source>
        <dbReference type="Google" id="ProtNLM"/>
    </source>
</evidence>
<dbReference type="Proteomes" id="UP000626697">
    <property type="component" value="Unassembled WGS sequence"/>
</dbReference>
<evidence type="ECO:0000313" key="1">
    <source>
        <dbReference type="EMBL" id="MBA9026409.1"/>
    </source>
</evidence>